<evidence type="ECO:0000313" key="6">
    <source>
        <dbReference type="Proteomes" id="UP000274131"/>
    </source>
</evidence>
<dbReference type="FunFam" id="2.20.70.30:FF:000001">
    <property type="entry name" value="Transcription factor BTF3 homolog"/>
    <property type="match status" value="1"/>
</dbReference>
<evidence type="ECO:0000259" key="4">
    <source>
        <dbReference type="PROSITE" id="PS51151"/>
    </source>
</evidence>
<name>A0A0N4VA78_ENTVE</name>
<dbReference type="PANTHER" id="PTHR10351">
    <property type="entry name" value="TRANSCRIPTION FACTOR BTF3 FAMILY MEMBER"/>
    <property type="match status" value="1"/>
</dbReference>
<evidence type="ECO:0000256" key="2">
    <source>
        <dbReference type="RuleBase" id="RU361272"/>
    </source>
</evidence>
<dbReference type="Pfam" id="PF01849">
    <property type="entry name" value="NAC"/>
    <property type="match status" value="1"/>
</dbReference>
<keyword evidence="6" id="KW-1185">Reference proteome</keyword>
<proteinExistence type="inferred from homology"/>
<evidence type="ECO:0000256" key="3">
    <source>
        <dbReference type="SAM" id="MobiDB-lite"/>
    </source>
</evidence>
<feature type="domain" description="NAC-A/B" evidence="4">
    <location>
        <begin position="36"/>
        <end position="101"/>
    </location>
</feature>
<dbReference type="EMBL" id="UXUI01008684">
    <property type="protein sequence ID" value="VDD92132.1"/>
    <property type="molecule type" value="Genomic_DNA"/>
</dbReference>
<protein>
    <recommendedName>
        <fullName evidence="2">Transcription factor BTF3</fullName>
    </recommendedName>
</protein>
<evidence type="ECO:0000313" key="7">
    <source>
        <dbReference type="WBParaSite" id="EVEC_0000736201-mRNA-1"/>
    </source>
</evidence>
<dbReference type="STRING" id="51028.A0A0N4VA78"/>
<dbReference type="AlphaFoldDB" id="A0A0N4VA78"/>
<dbReference type="WBParaSite" id="EVEC_0000736201-mRNA-1">
    <property type="protein sequence ID" value="EVEC_0000736201-mRNA-1"/>
    <property type="gene ID" value="EVEC_0000736201"/>
</dbReference>
<feature type="compositionally biased region" description="Basic residues" evidence="3">
    <location>
        <begin position="23"/>
        <end position="32"/>
    </location>
</feature>
<dbReference type="Proteomes" id="UP000274131">
    <property type="component" value="Unassembled WGS sequence"/>
</dbReference>
<dbReference type="InterPro" id="IPR002715">
    <property type="entry name" value="Nas_poly-pep-assoc_cplx_dom"/>
</dbReference>
<dbReference type="InterPro" id="IPR038187">
    <property type="entry name" value="NAC_A/B_dom_sf"/>
</dbReference>
<reference evidence="7" key="1">
    <citation type="submission" date="2017-02" db="UniProtKB">
        <authorList>
            <consortium name="WormBaseParasite"/>
        </authorList>
    </citation>
    <scope>IDENTIFICATION</scope>
</reference>
<dbReference type="InterPro" id="IPR039370">
    <property type="entry name" value="BTF3"/>
</dbReference>
<reference evidence="5 6" key="2">
    <citation type="submission" date="2018-10" db="EMBL/GenBank/DDBJ databases">
        <authorList>
            <consortium name="Pathogen Informatics"/>
        </authorList>
    </citation>
    <scope>NUCLEOTIDE SEQUENCE [LARGE SCALE GENOMIC DNA]</scope>
</reference>
<accession>A0A0N4VA78</accession>
<dbReference type="Gene3D" id="2.20.70.30">
    <property type="entry name" value="Nascent polypeptide-associated complex domain"/>
    <property type="match status" value="1"/>
</dbReference>
<dbReference type="OrthoDB" id="8033832at2759"/>
<gene>
    <name evidence="5" type="ORF">EVEC_LOCUS6883</name>
</gene>
<feature type="region of interest" description="Disordered" evidence="3">
    <location>
        <begin position="158"/>
        <end position="204"/>
    </location>
</feature>
<dbReference type="PROSITE" id="PS51151">
    <property type="entry name" value="NAC_AB"/>
    <property type="match status" value="1"/>
</dbReference>
<dbReference type="SMART" id="SM01407">
    <property type="entry name" value="NAC"/>
    <property type="match status" value="1"/>
</dbReference>
<sequence length="204" mass="22716">MNTEKVKKLQQNAAQVRTGGKGTARRKKKVVHKTAATDDKKLQSNLKKLSVTNIPGIEEVNMIKEDGTVIHFNNPKVQASVPANTFSVTGSAENKQITEMLPGILNQLGAESLTHLKKLANNVTSQFKNAEDEDVPELLENFDEASKNESKLDELKHVHGHDHGDDHDHCHGHEHKQKDEQEHMAGDDKKTEQPVQEKEEKVAS</sequence>
<feature type="region of interest" description="Disordered" evidence="3">
    <location>
        <begin position="1"/>
        <end position="37"/>
    </location>
</feature>
<dbReference type="CDD" id="cd22055">
    <property type="entry name" value="NAC_BTF3"/>
    <property type="match status" value="1"/>
</dbReference>
<organism evidence="7">
    <name type="scientific">Enterobius vermicularis</name>
    <name type="common">Human pinworm</name>
    <dbReference type="NCBI Taxonomy" id="51028"/>
    <lineage>
        <taxon>Eukaryota</taxon>
        <taxon>Metazoa</taxon>
        <taxon>Ecdysozoa</taxon>
        <taxon>Nematoda</taxon>
        <taxon>Chromadorea</taxon>
        <taxon>Rhabditida</taxon>
        <taxon>Spirurina</taxon>
        <taxon>Oxyuridomorpha</taxon>
        <taxon>Oxyuroidea</taxon>
        <taxon>Oxyuridae</taxon>
        <taxon>Enterobius</taxon>
    </lineage>
</organism>
<comment type="similarity">
    <text evidence="1 2">Belongs to the NAC-beta family.</text>
</comment>
<evidence type="ECO:0000313" key="5">
    <source>
        <dbReference type="EMBL" id="VDD92132.1"/>
    </source>
</evidence>
<evidence type="ECO:0000256" key="1">
    <source>
        <dbReference type="ARBA" id="ARBA00005296"/>
    </source>
</evidence>